<sequence>MPAWTEGALLSAHRVLMYLQEEKFDVVIIGGTSLALLTAMELAKRQPTWRIVLVEQRSILNGICSNEFEQASSNNTRGYLQIGINITDGDLNSINLMTRYQFQALSNTYRAKFNSTGGFINVTDIVVDLFNIIRREDTYSNVTILIKPVHIQQLFILRKKNMVNTEHLSTTSANTIYHDQKILTNNNDYHLLIEPSNDSMLPVDNIQQKLVQTPSRVNQYSLAQTTGDICQHMMKNAIKSSTIYCKQSIEQQELTPTEQRDVAASRLTGDGLLWYRLNRLKMPDMQCFIQQFLLTYNHSQAKASTTNVTTTDVHYTLTEETVADKDSEEIYDNTSKSNILENHYSEPPRRSTSPLQVLQSARNEKLTTNW</sequence>
<evidence type="ECO:0000313" key="2">
    <source>
        <dbReference type="EMBL" id="CAF1472568.1"/>
    </source>
</evidence>
<gene>
    <name evidence="2" type="ORF">SEV965_LOCUS34718</name>
</gene>
<dbReference type="EMBL" id="CAJNOU010005268">
    <property type="protein sequence ID" value="CAF1472568.1"/>
    <property type="molecule type" value="Genomic_DNA"/>
</dbReference>
<evidence type="ECO:0000256" key="1">
    <source>
        <dbReference type="SAM" id="MobiDB-lite"/>
    </source>
</evidence>
<feature type="region of interest" description="Disordered" evidence="1">
    <location>
        <begin position="330"/>
        <end position="370"/>
    </location>
</feature>
<dbReference type="Gene3D" id="3.50.50.60">
    <property type="entry name" value="FAD/NAD(P)-binding domain"/>
    <property type="match status" value="1"/>
</dbReference>
<evidence type="ECO:0000313" key="3">
    <source>
        <dbReference type="Proteomes" id="UP000663889"/>
    </source>
</evidence>
<name>A0A815R568_9BILA</name>
<dbReference type="InterPro" id="IPR036188">
    <property type="entry name" value="FAD/NAD-bd_sf"/>
</dbReference>
<feature type="compositionally biased region" description="Polar residues" evidence="1">
    <location>
        <begin position="350"/>
        <end position="370"/>
    </location>
</feature>
<proteinExistence type="predicted"/>
<accession>A0A815R568</accession>
<dbReference type="AlphaFoldDB" id="A0A815R568"/>
<organism evidence="2 3">
    <name type="scientific">Rotaria sordida</name>
    <dbReference type="NCBI Taxonomy" id="392033"/>
    <lineage>
        <taxon>Eukaryota</taxon>
        <taxon>Metazoa</taxon>
        <taxon>Spiralia</taxon>
        <taxon>Gnathifera</taxon>
        <taxon>Rotifera</taxon>
        <taxon>Eurotatoria</taxon>
        <taxon>Bdelloidea</taxon>
        <taxon>Philodinida</taxon>
        <taxon>Philodinidae</taxon>
        <taxon>Rotaria</taxon>
    </lineage>
</organism>
<protein>
    <submittedName>
        <fullName evidence="2">Uncharacterized protein</fullName>
    </submittedName>
</protein>
<dbReference type="SUPFAM" id="SSF51905">
    <property type="entry name" value="FAD/NAD(P)-binding domain"/>
    <property type="match status" value="1"/>
</dbReference>
<dbReference type="Proteomes" id="UP000663889">
    <property type="component" value="Unassembled WGS sequence"/>
</dbReference>
<comment type="caution">
    <text evidence="2">The sequence shown here is derived from an EMBL/GenBank/DDBJ whole genome shotgun (WGS) entry which is preliminary data.</text>
</comment>
<reference evidence="2" key="1">
    <citation type="submission" date="2021-02" db="EMBL/GenBank/DDBJ databases">
        <authorList>
            <person name="Nowell W R."/>
        </authorList>
    </citation>
    <scope>NUCLEOTIDE SEQUENCE</scope>
</reference>